<evidence type="ECO:0008006" key="4">
    <source>
        <dbReference type="Google" id="ProtNLM"/>
    </source>
</evidence>
<keyword evidence="1" id="KW-0472">Membrane</keyword>
<sequence>MIENRKRFAATIVLISLSVIGSLLKLPTSLGSIALDSAPALVAAAILGPSIGAFVAAFGHLASAFFAGVPLGAFHMLVAVEMAVLVYGFAWLYRQKWTKAALFFFFVGNSFLAPLPFALWMGKAFVLAIIPSLTIATVANIIVSLLVIPVLWKWNIIESEKMPRA</sequence>
<evidence type="ECO:0000313" key="2">
    <source>
        <dbReference type="EMBL" id="KYD31834.1"/>
    </source>
</evidence>
<feature type="transmembrane region" description="Helical" evidence="1">
    <location>
        <begin position="125"/>
        <end position="152"/>
    </location>
</feature>
<dbReference type="EMBL" id="LQYW01000030">
    <property type="protein sequence ID" value="KYD31834.1"/>
    <property type="molecule type" value="Genomic_DNA"/>
</dbReference>
<feature type="transmembrane region" description="Helical" evidence="1">
    <location>
        <begin position="6"/>
        <end position="26"/>
    </location>
</feature>
<keyword evidence="1" id="KW-0812">Transmembrane</keyword>
<dbReference type="PATRIC" id="fig|153151.4.peg.1856"/>
<proteinExistence type="predicted"/>
<dbReference type="AlphaFoldDB" id="A0A150N586"/>
<feature type="transmembrane region" description="Helical" evidence="1">
    <location>
        <begin position="73"/>
        <end position="93"/>
    </location>
</feature>
<feature type="transmembrane region" description="Helical" evidence="1">
    <location>
        <begin position="100"/>
        <end position="119"/>
    </location>
</feature>
<comment type="caution">
    <text evidence="2">The sequence shown here is derived from an EMBL/GenBank/DDBJ whole genome shotgun (WGS) entry which is preliminary data.</text>
</comment>
<keyword evidence="1" id="KW-1133">Transmembrane helix</keyword>
<dbReference type="Gene3D" id="1.10.1760.20">
    <property type="match status" value="1"/>
</dbReference>
<dbReference type="InterPro" id="IPR024529">
    <property type="entry name" value="ECF_trnsprt_substrate-spec"/>
</dbReference>
<accession>A0A150N586</accession>
<dbReference type="GO" id="GO:0022857">
    <property type="term" value="F:transmembrane transporter activity"/>
    <property type="evidence" value="ECO:0007669"/>
    <property type="project" value="InterPro"/>
</dbReference>
<feature type="transmembrane region" description="Helical" evidence="1">
    <location>
        <begin position="38"/>
        <end position="67"/>
    </location>
</feature>
<name>A0A150N586_9BACL</name>
<reference evidence="2 3" key="1">
    <citation type="submission" date="2016-01" db="EMBL/GenBank/DDBJ databases">
        <title>Draft Genome Sequences of Seven Thermophilic Sporeformers Isolated from Foods.</title>
        <authorList>
            <person name="Berendsen E.M."/>
            <person name="Wells-Bennik M.H."/>
            <person name="Krawcyk A.O."/>
            <person name="De Jong A."/>
            <person name="Holsappel S."/>
            <person name="Eijlander R.T."/>
            <person name="Kuipers O.P."/>
        </authorList>
    </citation>
    <scope>NUCLEOTIDE SEQUENCE [LARGE SCALE GENOMIC DNA]</scope>
    <source>
        <strain evidence="2 3">B4110</strain>
    </source>
</reference>
<evidence type="ECO:0000256" key="1">
    <source>
        <dbReference type="SAM" id="Phobius"/>
    </source>
</evidence>
<evidence type="ECO:0000313" key="3">
    <source>
        <dbReference type="Proteomes" id="UP000075324"/>
    </source>
</evidence>
<dbReference type="Pfam" id="PF12822">
    <property type="entry name" value="ECF_trnsprt"/>
    <property type="match status" value="1"/>
</dbReference>
<protein>
    <recommendedName>
        <fullName evidence="4">ECF transporter S component</fullName>
    </recommendedName>
</protein>
<organism evidence="2 3">
    <name type="scientific">Parageobacillus toebii</name>
    <dbReference type="NCBI Taxonomy" id="153151"/>
    <lineage>
        <taxon>Bacteria</taxon>
        <taxon>Bacillati</taxon>
        <taxon>Bacillota</taxon>
        <taxon>Bacilli</taxon>
        <taxon>Bacillales</taxon>
        <taxon>Anoxybacillaceae</taxon>
        <taxon>Parageobacillus</taxon>
    </lineage>
</organism>
<dbReference type="RefSeq" id="WP_062677592.1">
    <property type="nucleotide sequence ID" value="NZ_LQYW01000030.1"/>
</dbReference>
<gene>
    <name evidence="2" type="ORF">B4110_2390</name>
</gene>
<dbReference type="Proteomes" id="UP000075324">
    <property type="component" value="Unassembled WGS sequence"/>
</dbReference>